<dbReference type="Proteomes" id="UP001500902">
    <property type="component" value="Unassembled WGS sequence"/>
</dbReference>
<name>A0ABP7DNJ9_9ACTN</name>
<evidence type="ECO:0000313" key="2">
    <source>
        <dbReference type="Proteomes" id="UP001500902"/>
    </source>
</evidence>
<reference evidence="2" key="1">
    <citation type="journal article" date="2019" name="Int. J. Syst. Evol. Microbiol.">
        <title>The Global Catalogue of Microorganisms (GCM) 10K type strain sequencing project: providing services to taxonomists for standard genome sequencing and annotation.</title>
        <authorList>
            <consortium name="The Broad Institute Genomics Platform"/>
            <consortium name="The Broad Institute Genome Sequencing Center for Infectious Disease"/>
            <person name="Wu L."/>
            <person name="Ma J."/>
        </authorList>
    </citation>
    <scope>NUCLEOTIDE SEQUENCE [LARGE SCALE GENOMIC DNA]</scope>
    <source>
        <strain evidence="2">JCM 16904</strain>
    </source>
</reference>
<proteinExistence type="predicted"/>
<accession>A0ABP7DNJ9</accession>
<dbReference type="Pfam" id="PF11392">
    <property type="entry name" value="AllH"/>
    <property type="match status" value="1"/>
</dbReference>
<keyword evidence="2" id="KW-1185">Reference proteome</keyword>
<sequence length="284" mass="29334">MTVSTHARRTRAHVTGAASTAVRPVLEGQRRPARVLATFAEGVYLEVRTDVEPAVIAVITGEATRLPNSVLLATPLPHVTVGDEASVGDRVIDLGPLSLGVRRWWDPSPPLGRVDRDRLAQVAAVLGDPPGAGLAGDGAVELLADSCAKGWLLGVVTAAERLVGLGPGLTPSGDDVLAGLLVALRHLGAAAGTRRAVWLADWLAATVTYDARTRTTPISATLLHCAAKGEASPEVIAVLRGVAGRQALEPALRRLHRLGHTSGADLAQGVTIGVRAVLSLSGGR</sequence>
<gene>
    <name evidence="1" type="ORF">GCM10022224_086040</name>
</gene>
<comment type="caution">
    <text evidence="1">The sequence shown here is derived from an EMBL/GenBank/DDBJ whole genome shotgun (WGS) entry which is preliminary data.</text>
</comment>
<evidence type="ECO:0008006" key="3">
    <source>
        <dbReference type="Google" id="ProtNLM"/>
    </source>
</evidence>
<protein>
    <recommendedName>
        <fullName evidence="3">DUF2877 domain-containing protein</fullName>
    </recommendedName>
</protein>
<dbReference type="RefSeq" id="WP_344892467.1">
    <property type="nucleotide sequence ID" value="NZ_BAAAZP010000191.1"/>
</dbReference>
<evidence type="ECO:0000313" key="1">
    <source>
        <dbReference type="EMBL" id="GAA3707305.1"/>
    </source>
</evidence>
<dbReference type="EMBL" id="BAAAZP010000191">
    <property type="protein sequence ID" value="GAA3707305.1"/>
    <property type="molecule type" value="Genomic_DNA"/>
</dbReference>
<dbReference type="InterPro" id="IPR021530">
    <property type="entry name" value="AllH-like"/>
</dbReference>
<organism evidence="1 2">
    <name type="scientific">Nonomuraea antimicrobica</name>
    <dbReference type="NCBI Taxonomy" id="561173"/>
    <lineage>
        <taxon>Bacteria</taxon>
        <taxon>Bacillati</taxon>
        <taxon>Actinomycetota</taxon>
        <taxon>Actinomycetes</taxon>
        <taxon>Streptosporangiales</taxon>
        <taxon>Streptosporangiaceae</taxon>
        <taxon>Nonomuraea</taxon>
    </lineage>
</organism>